<name>A0AAV4GFU0_9GAST</name>
<protein>
    <submittedName>
        <fullName evidence="1">Uncharacterized protein</fullName>
    </submittedName>
</protein>
<proteinExistence type="predicted"/>
<sequence length="105" mass="11640">MRPVVSCNQWYHATSGIMQPVVSCAQWYHAISGNMGPVTIGIMQPVTSGIMQPVVSCDQWYPATSGIPISFRLFLFKVTCQCQYRKCPTPSGRCYSNTSKLASKQ</sequence>
<dbReference type="Proteomes" id="UP000762676">
    <property type="component" value="Unassembled WGS sequence"/>
</dbReference>
<keyword evidence="2" id="KW-1185">Reference proteome</keyword>
<evidence type="ECO:0000313" key="1">
    <source>
        <dbReference type="EMBL" id="GFR83853.1"/>
    </source>
</evidence>
<evidence type="ECO:0000313" key="2">
    <source>
        <dbReference type="Proteomes" id="UP000762676"/>
    </source>
</evidence>
<dbReference type="EMBL" id="BMAT01004928">
    <property type="protein sequence ID" value="GFR83853.1"/>
    <property type="molecule type" value="Genomic_DNA"/>
</dbReference>
<comment type="caution">
    <text evidence="1">The sequence shown here is derived from an EMBL/GenBank/DDBJ whole genome shotgun (WGS) entry which is preliminary data.</text>
</comment>
<organism evidence="1 2">
    <name type="scientific">Elysia marginata</name>
    <dbReference type="NCBI Taxonomy" id="1093978"/>
    <lineage>
        <taxon>Eukaryota</taxon>
        <taxon>Metazoa</taxon>
        <taxon>Spiralia</taxon>
        <taxon>Lophotrochozoa</taxon>
        <taxon>Mollusca</taxon>
        <taxon>Gastropoda</taxon>
        <taxon>Heterobranchia</taxon>
        <taxon>Euthyneura</taxon>
        <taxon>Panpulmonata</taxon>
        <taxon>Sacoglossa</taxon>
        <taxon>Placobranchoidea</taxon>
        <taxon>Plakobranchidae</taxon>
        <taxon>Elysia</taxon>
    </lineage>
</organism>
<reference evidence="1 2" key="1">
    <citation type="journal article" date="2021" name="Elife">
        <title>Chloroplast acquisition without the gene transfer in kleptoplastic sea slugs, Plakobranchus ocellatus.</title>
        <authorList>
            <person name="Maeda T."/>
            <person name="Takahashi S."/>
            <person name="Yoshida T."/>
            <person name="Shimamura S."/>
            <person name="Takaki Y."/>
            <person name="Nagai Y."/>
            <person name="Toyoda A."/>
            <person name="Suzuki Y."/>
            <person name="Arimoto A."/>
            <person name="Ishii H."/>
            <person name="Satoh N."/>
            <person name="Nishiyama T."/>
            <person name="Hasebe M."/>
            <person name="Maruyama T."/>
            <person name="Minagawa J."/>
            <person name="Obokata J."/>
            <person name="Shigenobu S."/>
        </authorList>
    </citation>
    <scope>NUCLEOTIDE SEQUENCE [LARGE SCALE GENOMIC DNA]</scope>
</reference>
<gene>
    <name evidence="1" type="ORF">ElyMa_002403100</name>
</gene>
<dbReference type="AlphaFoldDB" id="A0AAV4GFU0"/>
<accession>A0AAV4GFU0</accession>